<keyword evidence="2" id="KW-1185">Reference proteome</keyword>
<accession>A0ACD5Y931</accession>
<reference evidence="1" key="2">
    <citation type="submission" date="2025-09" db="UniProtKB">
        <authorList>
            <consortium name="EnsemblPlants"/>
        </authorList>
    </citation>
    <scope>IDENTIFICATION</scope>
</reference>
<sequence length="591" mass="66410">MEDAGWTSRLLNIWEIEGYQPSNQLTEEAGWTSRLLNIWEIRVAVLSSFIAHVVLILLAGIRRRRSSGVMMLFLWVAYQLSSWVAPYALTNLSICGDTSRRQQLVAFWATFLLHHLGGPDNISAFSLEDNALSGREALNVVSRLAGASYVLYKHVYLGGSGGALVQASIVIFFIGAVKYAERAWALWRGDLGNIRGPRKEQPTNSSRFSTATCCSCLCSCSGSLIVMGRDNHLDDEAALILAHDMLPICRRAIADSSPLEVHDYHDLGKSREIFPLKLDNMCKVVEMELSLIYDILYTKAAVVHTSLGYIVRVTSPLAIIAATVLFGYYSKEGQSTADVTITYALLSATFLLDMTWLLRALGSTWTHAFLQSTTWLRITVVCTGRWWHRLRSVIVYLDLGRLLRLGARPPASESSYRMWPGTIGQYNLLHECTRKIGAWGRLAKKIGLEHVWNEYYYCHSRGYKLSPDVKALLFERVRKILVSTYQNDKDGRYSMQDITTFWGQLTTKRRQENLKESLPHSAVSSRRTSLCGTSPPKFSSPVAAAFNPWSSMTRMQHYMPRRSRHCRNTSCSSLPCAATCYLASCSAAFTE</sequence>
<evidence type="ECO:0000313" key="1">
    <source>
        <dbReference type="EnsemblPlants" id="AVESA.00010b.r2.5DG0935350.1.CDS"/>
    </source>
</evidence>
<name>A0ACD5Y931_AVESA</name>
<proteinExistence type="predicted"/>
<reference evidence="1" key="1">
    <citation type="submission" date="2021-05" db="EMBL/GenBank/DDBJ databases">
        <authorList>
            <person name="Scholz U."/>
            <person name="Mascher M."/>
            <person name="Fiebig A."/>
        </authorList>
    </citation>
    <scope>NUCLEOTIDE SEQUENCE [LARGE SCALE GENOMIC DNA]</scope>
</reference>
<dbReference type="EnsemblPlants" id="AVESA.00010b.r2.5DG0935350.1">
    <property type="protein sequence ID" value="AVESA.00010b.r2.5DG0935350.1.CDS"/>
    <property type="gene ID" value="AVESA.00010b.r2.5DG0935350"/>
</dbReference>
<evidence type="ECO:0000313" key="2">
    <source>
        <dbReference type="Proteomes" id="UP001732700"/>
    </source>
</evidence>
<dbReference type="Proteomes" id="UP001732700">
    <property type="component" value="Chromosome 5D"/>
</dbReference>
<organism evidence="1 2">
    <name type="scientific">Avena sativa</name>
    <name type="common">Oat</name>
    <dbReference type="NCBI Taxonomy" id="4498"/>
    <lineage>
        <taxon>Eukaryota</taxon>
        <taxon>Viridiplantae</taxon>
        <taxon>Streptophyta</taxon>
        <taxon>Embryophyta</taxon>
        <taxon>Tracheophyta</taxon>
        <taxon>Spermatophyta</taxon>
        <taxon>Magnoliopsida</taxon>
        <taxon>Liliopsida</taxon>
        <taxon>Poales</taxon>
        <taxon>Poaceae</taxon>
        <taxon>BOP clade</taxon>
        <taxon>Pooideae</taxon>
        <taxon>Poodae</taxon>
        <taxon>Poeae</taxon>
        <taxon>Poeae Chloroplast Group 1 (Aveneae type)</taxon>
        <taxon>Aveninae</taxon>
        <taxon>Avena</taxon>
    </lineage>
</organism>
<protein>
    <submittedName>
        <fullName evidence="1">Uncharacterized protein</fullName>
    </submittedName>
</protein>